<dbReference type="Proteomes" id="UP000226031">
    <property type="component" value="Unassembled WGS sequence"/>
</dbReference>
<protein>
    <submittedName>
        <fullName evidence="2">Uncharacterized protein</fullName>
    </submittedName>
</protein>
<comment type="caution">
    <text evidence="2">The sequence shown here is derived from an EMBL/GenBank/DDBJ whole genome shotgun (WGS) entry which is preliminary data.</text>
</comment>
<keyword evidence="3" id="KW-1185">Reference proteome</keyword>
<gene>
    <name evidence="2" type="ORF">GX50_02440</name>
</gene>
<evidence type="ECO:0000313" key="2">
    <source>
        <dbReference type="EMBL" id="PGH34759.1"/>
    </source>
</evidence>
<feature type="compositionally biased region" description="Acidic residues" evidence="1">
    <location>
        <begin position="112"/>
        <end position="132"/>
    </location>
</feature>
<organism evidence="2 3">
    <name type="scientific">[Emmonsia] crescens</name>
    <dbReference type="NCBI Taxonomy" id="73230"/>
    <lineage>
        <taxon>Eukaryota</taxon>
        <taxon>Fungi</taxon>
        <taxon>Dikarya</taxon>
        <taxon>Ascomycota</taxon>
        <taxon>Pezizomycotina</taxon>
        <taxon>Eurotiomycetes</taxon>
        <taxon>Eurotiomycetidae</taxon>
        <taxon>Onygenales</taxon>
        <taxon>Ajellomycetaceae</taxon>
        <taxon>Emergomyces</taxon>
    </lineage>
</organism>
<dbReference type="AlphaFoldDB" id="A0A2B7ZNJ9"/>
<feature type="compositionally biased region" description="Basic and acidic residues" evidence="1">
    <location>
        <begin position="309"/>
        <end position="329"/>
    </location>
</feature>
<feature type="region of interest" description="Disordered" evidence="1">
    <location>
        <begin position="62"/>
        <end position="84"/>
    </location>
</feature>
<dbReference type="VEuPathDB" id="FungiDB:EMCG_03543"/>
<name>A0A2B7ZNJ9_9EURO</name>
<evidence type="ECO:0000313" key="3">
    <source>
        <dbReference type="Proteomes" id="UP000226031"/>
    </source>
</evidence>
<accession>A0A2B7ZNJ9</accession>
<evidence type="ECO:0000256" key="1">
    <source>
        <dbReference type="SAM" id="MobiDB-lite"/>
    </source>
</evidence>
<feature type="region of interest" description="Disordered" evidence="1">
    <location>
        <begin position="105"/>
        <end position="144"/>
    </location>
</feature>
<proteinExistence type="predicted"/>
<feature type="region of interest" description="Disordered" evidence="1">
    <location>
        <begin position="309"/>
        <end position="344"/>
    </location>
</feature>
<sequence length="749" mass="85106">MSSLTLEGACERYMSVLTNSVWDKLLDKCLGRGLADRLHITRLEKAHELSAKVWEEAMAEMGSSTPSINDDLQSSNVPTRRSNSTICTSVEDEWDMFFKELEENGSLNDRLSDDEDEEEEEDRDGDGEVEDVGDAKEIRQKPRSCPSYPMAGIGRYHHAKDAPKEWAEQLILQNLSFIAPFAKSNIDKVAGYPGWHSLFSTPGNDRFEKKPERCSGFIMGKAVGIHAKGFSNSNSVKSTLRYAVDIYKATGVVVRLSPTLIENEDPCVAGPVDSPIQKLPVFFVGDGDECAVESCDPFSLVERTNCQDEVRDNGSKRSTDVVTKGKEKPNGISQHSGDDDVPPSFLLTHEKNGRDSIPIGQRSIYTIIKQHKPIIFDRDKAIRLRPWKVHWKIRRYFEASEEKQKDTPGDQIVAAKYVAVRRREEYFEWMRRIDFCSRPRHGCGTDRVFAKKQTVTHLPEVKDAPDTSSDTEPLLLTCYPTNPFDQLTRRAGLRPASTALFPVFKPLLPHTTLPETMEETREKISRGLTALRSFLDGKSSTPPISTFCIQAKKREIRHVKMYQKEVLGLSALTGCHPHLTSGDWAGYYKKRDEEDMLRSQGLLVKEKVDKEEKEAEVIEDSDDEDDKNCDFLQLQQKKLERQKKNMWPQPPMYADYVDMKMDQPFIPLLPEPLELLDSIDPVMPTNLDAERGRTMQSIRIQDAEEALDMEHYAAVAAGELLAEMYKVPIEGLKYWSFREVFTFAEDKEA</sequence>
<reference evidence="2 3" key="1">
    <citation type="submission" date="2017-10" db="EMBL/GenBank/DDBJ databases">
        <title>Comparative genomics in systemic dimorphic fungi from Ajellomycetaceae.</title>
        <authorList>
            <person name="Munoz J.F."/>
            <person name="Mcewen J.G."/>
            <person name="Clay O.K."/>
            <person name="Cuomo C.A."/>
        </authorList>
    </citation>
    <scope>NUCLEOTIDE SEQUENCE [LARGE SCALE GENOMIC DNA]</scope>
    <source>
        <strain evidence="2 3">UAMH4076</strain>
    </source>
</reference>
<dbReference type="EMBL" id="PDND01000034">
    <property type="protein sequence ID" value="PGH34759.1"/>
    <property type="molecule type" value="Genomic_DNA"/>
</dbReference>